<evidence type="ECO:0000259" key="9">
    <source>
        <dbReference type="Pfam" id="PF02224"/>
    </source>
</evidence>
<accession>A0ABX6A891</accession>
<dbReference type="Proteomes" id="UP000327143">
    <property type="component" value="Chromosome"/>
</dbReference>
<keyword evidence="3" id="KW-0547">Nucleotide-binding</keyword>
<evidence type="ECO:0000256" key="5">
    <source>
        <dbReference type="ARBA" id="ARBA00022840"/>
    </source>
</evidence>
<comment type="catalytic activity">
    <reaction evidence="7">
        <text>CMP + ATP = CDP + ADP</text>
        <dbReference type="Rhea" id="RHEA:11600"/>
        <dbReference type="ChEBI" id="CHEBI:30616"/>
        <dbReference type="ChEBI" id="CHEBI:58069"/>
        <dbReference type="ChEBI" id="CHEBI:60377"/>
        <dbReference type="ChEBI" id="CHEBI:456216"/>
        <dbReference type="EC" id="2.7.4.25"/>
    </reaction>
</comment>
<evidence type="ECO:0000256" key="7">
    <source>
        <dbReference type="ARBA" id="ARBA00048478"/>
    </source>
</evidence>
<keyword evidence="2" id="KW-0808">Transferase</keyword>
<sequence length="555" mass="58916">MRPAEPPVADRAGNGPPTSVVTIDGAAGTGRTAVAAALAARLGWRWCSIDELYRACAVVCRRTGDRASVDDIRFGADRTSGGPRPTYRGQRIDGLHGPDAAGAGSFADDPRVRAAVAAEVRRFVGSHDAVVEGLGAGQVFPRAVLRLHLWASPARRARRHRAGLEPDAPRPETPLRLGTVAWNRGSWSSHDTVSRLRDRVNVALGRRRRSVSVVIPARCSRDALGLVLPRLAAAAAGCDSEVQIVVVDDGSTDDTAAVAATGGARVVSLGASRGRSGARNAGLQVTTGDVVVFLDSDMLVEPDFFAEHLRLHEVANDTVVVGGRRHLPPGVTDPADGRVLRRDSREALLDVYSYNMACLAHPWSLAYGCNVSVDRWFLERAAPTGFDESFVGWGLEDQELAYRLAGHGARWAYSRAASGAHLHHDRTMTAERFAGWKANLRRFVDTHEEASALERLVPGMDPSRAVDYVDVYRGFDGGPATADEAGLLVVRVPGSDDPLPAVQDAVANGAGAVALVDEGDRAELAVLAEAAAPGRGVRLYGGADWDRLSPHPGAG</sequence>
<evidence type="ECO:0000256" key="3">
    <source>
        <dbReference type="ARBA" id="ARBA00022741"/>
    </source>
</evidence>
<dbReference type="PANTHER" id="PTHR43685">
    <property type="entry name" value="GLYCOSYLTRANSFERASE"/>
    <property type="match status" value="1"/>
</dbReference>
<proteinExistence type="predicted"/>
<comment type="catalytic activity">
    <reaction evidence="6">
        <text>dCMP + ATP = dCDP + ADP</text>
        <dbReference type="Rhea" id="RHEA:25094"/>
        <dbReference type="ChEBI" id="CHEBI:30616"/>
        <dbReference type="ChEBI" id="CHEBI:57566"/>
        <dbReference type="ChEBI" id="CHEBI:58593"/>
        <dbReference type="ChEBI" id="CHEBI:456216"/>
        <dbReference type="EC" id="2.7.4.25"/>
    </reaction>
</comment>
<name>A0ABX6A891_STRVD</name>
<dbReference type="PANTHER" id="PTHR43685:SF3">
    <property type="entry name" value="SLR2126 PROTEIN"/>
    <property type="match status" value="1"/>
</dbReference>
<dbReference type="InterPro" id="IPR001173">
    <property type="entry name" value="Glyco_trans_2-like"/>
</dbReference>
<evidence type="ECO:0000313" key="11">
    <source>
        <dbReference type="Proteomes" id="UP000327143"/>
    </source>
</evidence>
<organism evidence="10 11">
    <name type="scientific">Streptomyces viridosporus T7A</name>
    <dbReference type="NCBI Taxonomy" id="665577"/>
    <lineage>
        <taxon>Bacteria</taxon>
        <taxon>Bacillati</taxon>
        <taxon>Actinomycetota</taxon>
        <taxon>Actinomycetes</taxon>
        <taxon>Kitasatosporales</taxon>
        <taxon>Streptomycetaceae</taxon>
        <taxon>Streptomyces</taxon>
    </lineage>
</organism>
<evidence type="ECO:0000256" key="6">
    <source>
        <dbReference type="ARBA" id="ARBA00047615"/>
    </source>
</evidence>
<dbReference type="EMBL" id="CP023700">
    <property type="protein sequence ID" value="QEU83906.1"/>
    <property type="molecule type" value="Genomic_DNA"/>
</dbReference>
<keyword evidence="4" id="KW-0418">Kinase</keyword>
<dbReference type="InterPro" id="IPR029044">
    <property type="entry name" value="Nucleotide-diphossugar_trans"/>
</dbReference>
<dbReference type="RefSeq" id="WP_106431089.1">
    <property type="nucleotide sequence ID" value="NZ_CP023700.1"/>
</dbReference>
<dbReference type="InterPro" id="IPR027417">
    <property type="entry name" value="P-loop_NTPase"/>
</dbReference>
<gene>
    <name evidence="10" type="ORF">CP969_03795</name>
</gene>
<dbReference type="Gene3D" id="3.40.50.300">
    <property type="entry name" value="P-loop containing nucleotide triphosphate hydrolases"/>
    <property type="match status" value="1"/>
</dbReference>
<feature type="domain" description="Glycosyltransferase 2-like" evidence="8">
    <location>
        <begin position="212"/>
        <end position="328"/>
    </location>
</feature>
<dbReference type="SUPFAM" id="SSF53448">
    <property type="entry name" value="Nucleotide-diphospho-sugar transferases"/>
    <property type="match status" value="1"/>
</dbReference>
<evidence type="ECO:0000313" key="10">
    <source>
        <dbReference type="EMBL" id="QEU83906.1"/>
    </source>
</evidence>
<dbReference type="EC" id="2.7.4.25" evidence="1"/>
<evidence type="ECO:0000256" key="1">
    <source>
        <dbReference type="ARBA" id="ARBA00012906"/>
    </source>
</evidence>
<evidence type="ECO:0000256" key="4">
    <source>
        <dbReference type="ARBA" id="ARBA00022777"/>
    </source>
</evidence>
<keyword evidence="5" id="KW-0067">ATP-binding</keyword>
<reference evidence="10 11" key="1">
    <citation type="submission" date="2017-09" db="EMBL/GenBank/DDBJ databases">
        <authorList>
            <person name="Lee N."/>
            <person name="Cho B.-K."/>
        </authorList>
    </citation>
    <scope>NUCLEOTIDE SEQUENCE [LARGE SCALE GENOMIC DNA]</scope>
    <source>
        <strain evidence="10 11">ATCC 39115</strain>
    </source>
</reference>
<dbReference type="InterPro" id="IPR011994">
    <property type="entry name" value="Cytidylate_kinase_dom"/>
</dbReference>
<dbReference type="Gene3D" id="3.90.550.10">
    <property type="entry name" value="Spore Coat Polysaccharide Biosynthesis Protein SpsA, Chain A"/>
    <property type="match status" value="1"/>
</dbReference>
<feature type="domain" description="Cytidylate kinase" evidence="9">
    <location>
        <begin position="21"/>
        <end position="162"/>
    </location>
</feature>
<evidence type="ECO:0000259" key="8">
    <source>
        <dbReference type="Pfam" id="PF00535"/>
    </source>
</evidence>
<dbReference type="Pfam" id="PF00535">
    <property type="entry name" value="Glycos_transf_2"/>
    <property type="match status" value="1"/>
</dbReference>
<dbReference type="Pfam" id="PF02224">
    <property type="entry name" value="Cytidylate_kin"/>
    <property type="match status" value="1"/>
</dbReference>
<protein>
    <recommendedName>
        <fullName evidence="1">(d)CMP kinase</fullName>
        <ecNumber evidence="1">2.7.4.25</ecNumber>
    </recommendedName>
</protein>
<evidence type="ECO:0000256" key="2">
    <source>
        <dbReference type="ARBA" id="ARBA00022679"/>
    </source>
</evidence>
<dbReference type="InterPro" id="IPR050834">
    <property type="entry name" value="Glycosyltransf_2"/>
</dbReference>
<dbReference type="SUPFAM" id="SSF52540">
    <property type="entry name" value="P-loop containing nucleoside triphosphate hydrolases"/>
    <property type="match status" value="1"/>
</dbReference>
<keyword evidence="11" id="KW-1185">Reference proteome</keyword>